<keyword evidence="4" id="KW-0378">Hydrolase</keyword>
<dbReference type="InterPro" id="IPR024607">
    <property type="entry name" value="Sulfatase_CS"/>
</dbReference>
<dbReference type="Pfam" id="PF00884">
    <property type="entry name" value="Sulfatase"/>
    <property type="match status" value="2"/>
</dbReference>
<reference evidence="8 9" key="1">
    <citation type="journal article" date="2019" name="PLoS Biol.">
        <title>Sex chromosomes control vertical transmission of feminizing Wolbachia symbionts in an isopod.</title>
        <authorList>
            <person name="Becking T."/>
            <person name="Chebbi M.A."/>
            <person name="Giraud I."/>
            <person name="Moumen B."/>
            <person name="Laverre T."/>
            <person name="Caubet Y."/>
            <person name="Peccoud J."/>
            <person name="Gilbert C."/>
            <person name="Cordaux R."/>
        </authorList>
    </citation>
    <scope>NUCLEOTIDE SEQUENCE [LARGE SCALE GENOMIC DNA]</scope>
    <source>
        <strain evidence="8">ANa2</strain>
        <tissue evidence="8">Whole body excluding digestive tract and cuticle</tissue>
    </source>
</reference>
<dbReference type="AlphaFoldDB" id="A0A5N5SPA1"/>
<evidence type="ECO:0000313" key="9">
    <source>
        <dbReference type="Proteomes" id="UP000326759"/>
    </source>
</evidence>
<keyword evidence="9" id="KW-1185">Reference proteome</keyword>
<proteinExistence type="inferred from homology"/>
<evidence type="ECO:0000256" key="1">
    <source>
        <dbReference type="ARBA" id="ARBA00001913"/>
    </source>
</evidence>
<dbReference type="InterPro" id="IPR047115">
    <property type="entry name" value="ARSB"/>
</dbReference>
<dbReference type="GO" id="GO:0008484">
    <property type="term" value="F:sulfuric ester hydrolase activity"/>
    <property type="evidence" value="ECO:0007669"/>
    <property type="project" value="InterPro"/>
</dbReference>
<dbReference type="PANTHER" id="PTHR10342">
    <property type="entry name" value="ARYLSULFATASE"/>
    <property type="match status" value="1"/>
</dbReference>
<feature type="domain" description="Sulfatase N-terminal" evidence="7">
    <location>
        <begin position="326"/>
        <end position="488"/>
    </location>
</feature>
<name>A0A5N5SPA1_9CRUS</name>
<keyword evidence="3" id="KW-0479">Metal-binding</keyword>
<evidence type="ECO:0000256" key="3">
    <source>
        <dbReference type="ARBA" id="ARBA00022723"/>
    </source>
</evidence>
<evidence type="ECO:0000256" key="2">
    <source>
        <dbReference type="ARBA" id="ARBA00008779"/>
    </source>
</evidence>
<dbReference type="CDD" id="cd16029">
    <property type="entry name" value="4-S"/>
    <property type="match status" value="1"/>
</dbReference>
<dbReference type="InterPro" id="IPR000917">
    <property type="entry name" value="Sulfatase_N"/>
</dbReference>
<comment type="cofactor">
    <cofactor evidence="1">
        <name>Ca(2+)</name>
        <dbReference type="ChEBI" id="CHEBI:29108"/>
    </cofactor>
</comment>
<dbReference type="Gene3D" id="3.40.720.10">
    <property type="entry name" value="Alkaline Phosphatase, subunit A"/>
    <property type="match status" value="4"/>
</dbReference>
<evidence type="ECO:0000313" key="8">
    <source>
        <dbReference type="EMBL" id="KAB7495901.1"/>
    </source>
</evidence>
<dbReference type="PANTHER" id="PTHR10342:SF264">
    <property type="entry name" value="MIP05773P-RELATED"/>
    <property type="match status" value="1"/>
</dbReference>
<comment type="similarity">
    <text evidence="2">Belongs to the sulfatase family.</text>
</comment>
<gene>
    <name evidence="8" type="ORF">Anas_05620</name>
</gene>
<protein>
    <recommendedName>
        <fullName evidence="7">Sulfatase N-terminal domain-containing protein</fullName>
    </recommendedName>
</protein>
<evidence type="ECO:0000256" key="5">
    <source>
        <dbReference type="ARBA" id="ARBA00022837"/>
    </source>
</evidence>
<dbReference type="OrthoDB" id="103349at2759"/>
<evidence type="ECO:0000259" key="7">
    <source>
        <dbReference type="Pfam" id="PF00884"/>
    </source>
</evidence>
<evidence type="ECO:0000256" key="6">
    <source>
        <dbReference type="ARBA" id="ARBA00023180"/>
    </source>
</evidence>
<accession>A0A5N5SPA1</accession>
<dbReference type="EMBL" id="SEYY01022003">
    <property type="protein sequence ID" value="KAB7495901.1"/>
    <property type="molecule type" value="Genomic_DNA"/>
</dbReference>
<keyword evidence="5" id="KW-0106">Calcium</keyword>
<keyword evidence="6" id="KW-0325">Glycoprotein</keyword>
<dbReference type="InterPro" id="IPR017850">
    <property type="entry name" value="Alkaline_phosphatase_core_sf"/>
</dbReference>
<evidence type="ECO:0000256" key="4">
    <source>
        <dbReference type="ARBA" id="ARBA00022801"/>
    </source>
</evidence>
<organism evidence="8 9">
    <name type="scientific">Armadillidium nasatum</name>
    <dbReference type="NCBI Taxonomy" id="96803"/>
    <lineage>
        <taxon>Eukaryota</taxon>
        <taxon>Metazoa</taxon>
        <taxon>Ecdysozoa</taxon>
        <taxon>Arthropoda</taxon>
        <taxon>Crustacea</taxon>
        <taxon>Multicrustacea</taxon>
        <taxon>Malacostraca</taxon>
        <taxon>Eumalacostraca</taxon>
        <taxon>Peracarida</taxon>
        <taxon>Isopoda</taxon>
        <taxon>Oniscidea</taxon>
        <taxon>Crinocheta</taxon>
        <taxon>Armadillidiidae</taxon>
        <taxon>Armadillidium</taxon>
    </lineage>
</organism>
<dbReference type="PROSITE" id="PS00523">
    <property type="entry name" value="SULFATASE_1"/>
    <property type="match status" value="1"/>
</dbReference>
<dbReference type="Proteomes" id="UP000326759">
    <property type="component" value="Unassembled WGS sequence"/>
</dbReference>
<dbReference type="SUPFAM" id="SSF53649">
    <property type="entry name" value="Alkaline phosphatase-like"/>
    <property type="match status" value="2"/>
</dbReference>
<dbReference type="GO" id="GO:0046872">
    <property type="term" value="F:metal ion binding"/>
    <property type="evidence" value="ECO:0007669"/>
    <property type="project" value="UniProtKB-KW"/>
</dbReference>
<sequence>MADDLGWNDVGFHGNNVISTPNIDALAYSGVILNNYYVQPGCTPSRGAFLTGLYPIHTGTYATDLFTDESVRIINEHDPSKSLFLYLAHLAPHVGNSGARFQAPEEVIQRFSYIEDEERRVFAGGSESVLPKMDGMNVWNSIQGNSPSPRNEFVVNINNILNLASIRVDDWKLIYNMATNPELDSWFGPRERDFPRNKYSCSKDNDFKDVKNSLAGRTVQKLMPNIFKNIHKIRKNVEVRFFFQIYIRASSYQSKCTKTRPHIIFIMADDLGWNDVGFHGNNVISTPNIDALAYSGVILNNYYVQSLCTPSRSAFLTGMYPIHTGTYATDLFTDESVKIINEHDPSKPLFLYLAHLAPHVANSGALLQAPEEVIQRFSYIEDEDRRVYAAMLWKLDESVGRVTKALQDNNMLDNSIIVFTPDNGGASGKQRGSGSTNWPLRGSKGTAYEAGIRGSGFVWSSLLNDPGRVSMEMMHITDWFPTLYHAIGGSESVLPKMDGMNVWDSIQGNSPSPRNEFVVNINPIINLAGIRVDDWKLFYNPFDIPTLEPKFNSWFGPSERDFPRNKYSCSKENDFKDVKNSLAGRTVQKLMPNIFKNIHKIRKNVENRLQFYNSTAIPPGNKPEDPRANPIFWNNTWTNWFDYLDQNSYSFVA</sequence>
<comment type="caution">
    <text evidence="8">The sequence shown here is derived from an EMBL/GenBank/DDBJ whole genome shotgun (WGS) entry which is preliminary data.</text>
</comment>
<feature type="domain" description="Sulfatase N-terminal" evidence="7">
    <location>
        <begin position="1"/>
        <end position="62"/>
    </location>
</feature>